<dbReference type="Proteomes" id="UP000238314">
    <property type="component" value="Unassembled WGS sequence"/>
</dbReference>
<name>A0A1N7MBB2_9FLAO</name>
<dbReference type="EMBL" id="FTOJ01000004">
    <property type="protein sequence ID" value="SIS83394.1"/>
    <property type="molecule type" value="Genomic_DNA"/>
</dbReference>
<reference evidence="2" key="3">
    <citation type="submission" date="2017-01" db="EMBL/GenBank/DDBJ databases">
        <authorList>
            <person name="Mah S.A."/>
            <person name="Swanson W.J."/>
            <person name="Moy G.W."/>
            <person name="Vacquier V.D."/>
        </authorList>
    </citation>
    <scope>NUCLEOTIDE SEQUENCE [LARGE SCALE GENOMIC DNA]</scope>
    <source>
        <strain evidence="2">DSM 21068</strain>
    </source>
</reference>
<accession>A0A1N7MBB2</accession>
<dbReference type="RefSeq" id="WP_076451545.1">
    <property type="nucleotide sequence ID" value="NZ_FTOJ01000004.1"/>
</dbReference>
<evidence type="ECO:0000313" key="2">
    <source>
        <dbReference type="EMBL" id="SIS83394.1"/>
    </source>
</evidence>
<gene>
    <name evidence="1" type="ORF">B0A70_00650</name>
    <name evidence="2" type="ORF">SAMN05421796_104138</name>
</gene>
<reference evidence="3" key="2">
    <citation type="submission" date="2017-01" db="EMBL/GenBank/DDBJ databases">
        <authorList>
            <person name="Varghese N."/>
            <person name="Submissions S."/>
        </authorList>
    </citation>
    <scope>NUCLEOTIDE SEQUENCE [LARGE SCALE GENOMIC DNA]</scope>
    <source>
        <strain evidence="3">DSM 21068</strain>
    </source>
</reference>
<keyword evidence="4" id="KW-1185">Reference proteome</keyword>
<organism evidence="2 3">
    <name type="scientific">Chryseobacterium piscicola</name>
    <dbReference type="NCBI Taxonomy" id="551459"/>
    <lineage>
        <taxon>Bacteria</taxon>
        <taxon>Pseudomonadati</taxon>
        <taxon>Bacteroidota</taxon>
        <taxon>Flavobacteriia</taxon>
        <taxon>Flavobacteriales</taxon>
        <taxon>Weeksellaceae</taxon>
        <taxon>Chryseobacterium group</taxon>
        <taxon>Chryseobacterium</taxon>
    </lineage>
</organism>
<reference evidence="1 4" key="1">
    <citation type="submission" date="2016-11" db="EMBL/GenBank/DDBJ databases">
        <title>Whole genomes of Flavobacteriaceae.</title>
        <authorList>
            <person name="Stine C."/>
            <person name="Li C."/>
            <person name="Tadesse D."/>
        </authorList>
    </citation>
    <scope>NUCLEOTIDE SEQUENCE [LARGE SCALE GENOMIC DNA]</scope>
    <source>
        <strain evidence="1 4">DSM 21068</strain>
    </source>
</reference>
<dbReference type="STRING" id="551459.SAMN05421796_104138"/>
<evidence type="ECO:0000313" key="1">
    <source>
        <dbReference type="EMBL" id="PQA98127.1"/>
    </source>
</evidence>
<protein>
    <submittedName>
        <fullName evidence="2">Uncharacterized protein</fullName>
    </submittedName>
</protein>
<dbReference type="Proteomes" id="UP000186246">
    <property type="component" value="Unassembled WGS sequence"/>
</dbReference>
<evidence type="ECO:0000313" key="4">
    <source>
        <dbReference type="Proteomes" id="UP000238314"/>
    </source>
</evidence>
<dbReference type="EMBL" id="MUGO01000001">
    <property type="protein sequence ID" value="PQA98127.1"/>
    <property type="molecule type" value="Genomic_DNA"/>
</dbReference>
<evidence type="ECO:0000313" key="3">
    <source>
        <dbReference type="Proteomes" id="UP000186246"/>
    </source>
</evidence>
<dbReference type="AlphaFoldDB" id="A0A1N7MBB2"/>
<proteinExistence type="predicted"/>
<sequence>MSYKIDIQDLVPINKKGSENNAATFLICPSENEALEKFQKFSQNLLKINEWNVKAGKNPTDFFIYNKDKSQSVQENDLVKIKIPAPENKLGNGFDWVIVRKIHMIEKKDLKVCLLQIKPHSCPENSKGMPAHFYKDDASITFILAKKNNIVQFTIHGRNEIPNTKKIGFLNSCRNFFVANGGIFGGSKIQWQDFAEEFIKH</sequence>
<dbReference type="OrthoDB" id="947646at2"/>